<gene>
    <name evidence="3" type="ORF">Vbra_20164</name>
</gene>
<evidence type="ECO:0000313" key="3">
    <source>
        <dbReference type="EMBL" id="CEL93331.1"/>
    </source>
</evidence>
<sequence length="281" mass="31047">MTTSGAVTSRTEKFRAAAALPDTTNSGAERITTILKELDTDGDGKFSTQEVVIAVRKLMSEQTKVRRLRWLVAGLVGLYIATLAIIFGLAVGGSEITKETNIEKDGVSTKKGDGNVKIRVQEDLELYELSNLFSQPLSNYEKLEALFVPHDNETFGYYRVAAIINKPESLDFVFLDDSTLSVDPDGYSLTDRNGDTLRNITFDQEFEEAEARKDGGAAKGRRLNPFYDRNLAIRCRNGARDPRCFGAGTQRVFTGVTHSFVVGGRRVDVPFNSPLIRSYVG</sequence>
<evidence type="ECO:0000256" key="1">
    <source>
        <dbReference type="SAM" id="Phobius"/>
    </source>
</evidence>
<accession>A0A0G4EC98</accession>
<evidence type="ECO:0000313" key="4">
    <source>
        <dbReference type="Proteomes" id="UP000041254"/>
    </source>
</evidence>
<protein>
    <recommendedName>
        <fullName evidence="2">EF-hand domain-containing protein</fullName>
    </recommendedName>
</protein>
<dbReference type="PROSITE" id="PS50222">
    <property type="entry name" value="EF_HAND_2"/>
    <property type="match status" value="1"/>
</dbReference>
<dbReference type="VEuPathDB" id="CryptoDB:Vbra_20164"/>
<dbReference type="PhylomeDB" id="A0A0G4EC98"/>
<keyword evidence="1" id="KW-0472">Membrane</keyword>
<dbReference type="InParanoid" id="A0A0G4EC98"/>
<dbReference type="InterPro" id="IPR002048">
    <property type="entry name" value="EF_hand_dom"/>
</dbReference>
<dbReference type="AlphaFoldDB" id="A0A0G4EC98"/>
<dbReference type="GO" id="GO:0005509">
    <property type="term" value="F:calcium ion binding"/>
    <property type="evidence" value="ECO:0007669"/>
    <property type="project" value="InterPro"/>
</dbReference>
<organism evidence="3 4">
    <name type="scientific">Vitrella brassicaformis (strain CCMP3155)</name>
    <dbReference type="NCBI Taxonomy" id="1169540"/>
    <lineage>
        <taxon>Eukaryota</taxon>
        <taxon>Sar</taxon>
        <taxon>Alveolata</taxon>
        <taxon>Colpodellida</taxon>
        <taxon>Vitrellaceae</taxon>
        <taxon>Vitrella</taxon>
    </lineage>
</organism>
<proteinExistence type="predicted"/>
<dbReference type="EMBL" id="CDMY01000158">
    <property type="protein sequence ID" value="CEL93331.1"/>
    <property type="molecule type" value="Genomic_DNA"/>
</dbReference>
<feature type="domain" description="EF-hand" evidence="2">
    <location>
        <begin position="26"/>
        <end position="61"/>
    </location>
</feature>
<keyword evidence="1" id="KW-0812">Transmembrane</keyword>
<dbReference type="Proteomes" id="UP000041254">
    <property type="component" value="Unassembled WGS sequence"/>
</dbReference>
<evidence type="ECO:0000259" key="2">
    <source>
        <dbReference type="PROSITE" id="PS50222"/>
    </source>
</evidence>
<name>A0A0G4EC98_VITBC</name>
<reference evidence="3 4" key="1">
    <citation type="submission" date="2014-11" db="EMBL/GenBank/DDBJ databases">
        <authorList>
            <person name="Zhu J."/>
            <person name="Qi W."/>
            <person name="Song R."/>
        </authorList>
    </citation>
    <scope>NUCLEOTIDE SEQUENCE [LARGE SCALE GENOMIC DNA]</scope>
</reference>
<keyword evidence="4" id="KW-1185">Reference proteome</keyword>
<feature type="transmembrane region" description="Helical" evidence="1">
    <location>
        <begin position="68"/>
        <end position="91"/>
    </location>
</feature>
<keyword evidence="1" id="KW-1133">Transmembrane helix</keyword>